<evidence type="ECO:0000256" key="6">
    <source>
        <dbReference type="ARBA" id="ARBA00047639"/>
    </source>
</evidence>
<gene>
    <name evidence="10" type="primary">HARS</name>
    <name evidence="7 10" type="synonym">hisS</name>
</gene>
<dbReference type="GO" id="GO:0004821">
    <property type="term" value="F:histidine-tRNA ligase activity"/>
    <property type="evidence" value="ECO:0007669"/>
    <property type="project" value="UniProtKB-UniRule"/>
</dbReference>
<dbReference type="GO" id="GO:0006427">
    <property type="term" value="P:histidyl-tRNA aminoacylation"/>
    <property type="evidence" value="ECO:0007669"/>
    <property type="project" value="UniProtKB-UniRule"/>
</dbReference>
<dbReference type="InterPro" id="IPR036621">
    <property type="entry name" value="Anticodon-bd_dom_sf"/>
</dbReference>
<reference evidence="10" key="1">
    <citation type="journal article" date="2014" name="Genome Biol. Evol.">
        <title>Pangenome evidence for extensive interdomain horizontal transfer affecting lineage core and shell genes in uncultured planktonic thaumarchaeota and euryarchaeota.</title>
        <authorList>
            <person name="Deschamps P."/>
            <person name="Zivanovic Y."/>
            <person name="Moreira D."/>
            <person name="Rodriguez-Valera F."/>
            <person name="Lopez-Garcia P."/>
        </authorList>
    </citation>
    <scope>NUCLEOTIDE SEQUENCE</scope>
</reference>
<dbReference type="PANTHER" id="PTHR11476">
    <property type="entry name" value="HISTIDYL-TRNA SYNTHETASE"/>
    <property type="match status" value="1"/>
</dbReference>
<feature type="binding site" evidence="8">
    <location>
        <begin position="83"/>
        <end position="85"/>
    </location>
    <ligand>
        <name>L-histidine</name>
        <dbReference type="ChEBI" id="CHEBI:57595"/>
    </ligand>
</feature>
<evidence type="ECO:0000256" key="3">
    <source>
        <dbReference type="ARBA" id="ARBA00022741"/>
    </source>
</evidence>
<dbReference type="InterPro" id="IPR041715">
    <property type="entry name" value="HisRS-like_core"/>
</dbReference>
<evidence type="ECO:0000256" key="8">
    <source>
        <dbReference type="PIRSR" id="PIRSR001549-1"/>
    </source>
</evidence>
<dbReference type="InterPro" id="IPR004154">
    <property type="entry name" value="Anticodon-bd"/>
</dbReference>
<dbReference type="EMBL" id="KF900623">
    <property type="protein sequence ID" value="AIF01520.1"/>
    <property type="molecule type" value="Genomic_DNA"/>
</dbReference>
<dbReference type="GO" id="GO:0005737">
    <property type="term" value="C:cytoplasm"/>
    <property type="evidence" value="ECO:0007669"/>
    <property type="project" value="UniProtKB-SubCell"/>
</dbReference>
<comment type="subcellular location">
    <subcellularLocation>
        <location evidence="1 7">Cytoplasm</location>
    </subcellularLocation>
</comment>
<keyword evidence="5 7" id="KW-0648">Protein biosynthesis</keyword>
<dbReference type="EC" id="6.1.1.21" evidence="7"/>
<dbReference type="Pfam" id="PF13393">
    <property type="entry name" value="tRNA-synt_His"/>
    <property type="match status" value="1"/>
</dbReference>
<keyword evidence="3 7" id="KW-0547">Nucleotide-binding</keyword>
<evidence type="ECO:0000256" key="1">
    <source>
        <dbReference type="ARBA" id="ARBA00004496"/>
    </source>
</evidence>
<evidence type="ECO:0000256" key="5">
    <source>
        <dbReference type="ARBA" id="ARBA00022917"/>
    </source>
</evidence>
<evidence type="ECO:0000256" key="2">
    <source>
        <dbReference type="ARBA" id="ARBA00008226"/>
    </source>
</evidence>
<comment type="similarity">
    <text evidence="2 7">Belongs to the class-II aminoacyl-tRNA synthetase family.</text>
</comment>
<dbReference type="NCBIfam" id="TIGR00442">
    <property type="entry name" value="hisS"/>
    <property type="match status" value="1"/>
</dbReference>
<feature type="binding site" evidence="8">
    <location>
        <position position="112"/>
    </location>
    <ligand>
        <name>L-histidine</name>
        <dbReference type="ChEBI" id="CHEBI:57595"/>
    </ligand>
</feature>
<dbReference type="PANTHER" id="PTHR11476:SF7">
    <property type="entry name" value="HISTIDINE--TRNA LIGASE"/>
    <property type="match status" value="1"/>
</dbReference>
<feature type="binding site" evidence="8">
    <location>
        <position position="258"/>
    </location>
    <ligand>
        <name>L-histidine</name>
        <dbReference type="ChEBI" id="CHEBI:57595"/>
    </ligand>
</feature>
<dbReference type="SUPFAM" id="SSF55681">
    <property type="entry name" value="Class II aaRS and biotin synthetases"/>
    <property type="match status" value="1"/>
</dbReference>
<dbReference type="Pfam" id="PF03129">
    <property type="entry name" value="HGTP_anticodon"/>
    <property type="match status" value="1"/>
</dbReference>
<dbReference type="InterPro" id="IPR004516">
    <property type="entry name" value="HisRS/HisZ"/>
</dbReference>
<evidence type="ECO:0000259" key="9">
    <source>
        <dbReference type="PROSITE" id="PS50862"/>
    </source>
</evidence>
<name>A0A075GE44_9EURY</name>
<feature type="binding site" evidence="8">
    <location>
        <position position="126"/>
    </location>
    <ligand>
        <name>L-histidine</name>
        <dbReference type="ChEBI" id="CHEBI:57595"/>
    </ligand>
</feature>
<dbReference type="HAMAP" id="MF_00127">
    <property type="entry name" value="His_tRNA_synth"/>
    <property type="match status" value="1"/>
</dbReference>
<evidence type="ECO:0000256" key="4">
    <source>
        <dbReference type="ARBA" id="ARBA00022840"/>
    </source>
</evidence>
<dbReference type="InterPro" id="IPR015807">
    <property type="entry name" value="His-tRNA-ligase"/>
</dbReference>
<dbReference type="InterPro" id="IPR006195">
    <property type="entry name" value="aa-tRNA-synth_II"/>
</dbReference>
<dbReference type="Gene3D" id="3.40.50.800">
    <property type="entry name" value="Anticodon-binding domain"/>
    <property type="match status" value="1"/>
</dbReference>
<dbReference type="PROSITE" id="PS50862">
    <property type="entry name" value="AA_TRNA_LIGASE_II"/>
    <property type="match status" value="1"/>
</dbReference>
<protein>
    <recommendedName>
        <fullName evidence="7">Histidine--tRNA ligase</fullName>
        <ecNumber evidence="7">6.1.1.21</ecNumber>
    </recommendedName>
    <alternativeName>
        <fullName evidence="7">Histidyl-tRNA synthetase</fullName>
        <shortName evidence="7">HisRS</shortName>
    </alternativeName>
</protein>
<dbReference type="AlphaFoldDB" id="A0A075GE44"/>
<dbReference type="CDD" id="cd00773">
    <property type="entry name" value="HisRS-like_core"/>
    <property type="match status" value="1"/>
</dbReference>
<evidence type="ECO:0000256" key="7">
    <source>
        <dbReference type="HAMAP-Rule" id="MF_00127"/>
    </source>
</evidence>
<keyword evidence="4 7" id="KW-0067">ATP-binding</keyword>
<feature type="binding site" evidence="8">
    <location>
        <position position="130"/>
    </location>
    <ligand>
        <name>L-histidine</name>
        <dbReference type="ChEBI" id="CHEBI:57595"/>
    </ligand>
</feature>
<dbReference type="GO" id="GO:0005524">
    <property type="term" value="F:ATP binding"/>
    <property type="evidence" value="ECO:0007669"/>
    <property type="project" value="UniProtKB-UniRule"/>
</dbReference>
<keyword evidence="7 10" id="KW-0436">Ligase</keyword>
<keyword evidence="7" id="KW-0963">Cytoplasm</keyword>
<dbReference type="Gene3D" id="3.30.930.10">
    <property type="entry name" value="Bira Bifunctional Protein, Domain 2"/>
    <property type="match status" value="1"/>
</dbReference>
<evidence type="ECO:0000313" key="10">
    <source>
        <dbReference type="EMBL" id="AIF01520.1"/>
    </source>
</evidence>
<sequence>MIFEPEKVKGFQDILPPKSLKREKVKSIIEKYFKLYGFLPVETPTIEYDELMRSDTLDKEDGVISDRFKLKDKGNRNLGLRYELTFQLKRIFKQNPNIKLPFKKYQIGKIFRDEPTGPERFREFTQCDIDIIGDSSIKVDAECLAVFSDILKKLKINSEIQVNNRKLINSIIESVKISEKINVMRELDKIEKIGEDSVKANLRKYADANQILTLFKILEKPLEFFTKNLFEGSEEIKELEKLGKNFDFKIKFNPFIVRGLEYYTGNVFEIKAEGKKDSIASGGRYDNLVGKYLNKKIPAIGISFGLERLTELANIESDRTKVTLISLNQDKETIKLAKKLRKSEISCNTMFGKPGKALDYTNSLGIPYAIFIGGEEIKIKKFKLKEMSSGEEKLLTEKQLLNKLKK</sequence>
<comment type="catalytic activity">
    <reaction evidence="6 7">
        <text>tRNA(His) + L-histidine + ATP = L-histidyl-tRNA(His) + AMP + diphosphate + H(+)</text>
        <dbReference type="Rhea" id="RHEA:17313"/>
        <dbReference type="Rhea" id="RHEA-COMP:9665"/>
        <dbReference type="Rhea" id="RHEA-COMP:9689"/>
        <dbReference type="ChEBI" id="CHEBI:15378"/>
        <dbReference type="ChEBI" id="CHEBI:30616"/>
        <dbReference type="ChEBI" id="CHEBI:33019"/>
        <dbReference type="ChEBI" id="CHEBI:57595"/>
        <dbReference type="ChEBI" id="CHEBI:78442"/>
        <dbReference type="ChEBI" id="CHEBI:78527"/>
        <dbReference type="ChEBI" id="CHEBI:456215"/>
        <dbReference type="EC" id="6.1.1.21"/>
    </reaction>
</comment>
<accession>A0A075GE44</accession>
<dbReference type="InterPro" id="IPR045864">
    <property type="entry name" value="aa-tRNA-synth_II/BPL/LPL"/>
</dbReference>
<keyword evidence="7 10" id="KW-0030">Aminoacyl-tRNA synthetase</keyword>
<feature type="domain" description="Aminoacyl-transfer RNA synthetases class-II family profile" evidence="9">
    <location>
        <begin position="22"/>
        <end position="309"/>
    </location>
</feature>
<organism evidence="10">
    <name type="scientific">uncultured marine group II/III euryarchaeote KM3_149_F06</name>
    <dbReference type="NCBI Taxonomy" id="1457885"/>
    <lineage>
        <taxon>Archaea</taxon>
        <taxon>Methanobacteriati</taxon>
        <taxon>Methanobacteriota</taxon>
        <taxon>environmental samples</taxon>
    </lineage>
</organism>
<proteinExistence type="inferred from homology"/>
<feature type="binding site" evidence="8">
    <location>
        <begin position="262"/>
        <end position="263"/>
    </location>
    <ligand>
        <name>L-histidine</name>
        <dbReference type="ChEBI" id="CHEBI:57595"/>
    </ligand>
</feature>
<dbReference type="PIRSF" id="PIRSF001549">
    <property type="entry name" value="His-tRNA_synth"/>
    <property type="match status" value="1"/>
</dbReference>
<dbReference type="SUPFAM" id="SSF52954">
    <property type="entry name" value="Class II aaRS ABD-related"/>
    <property type="match status" value="1"/>
</dbReference>